<dbReference type="Pfam" id="PF05199">
    <property type="entry name" value="GMC_oxred_C"/>
    <property type="match status" value="1"/>
</dbReference>
<sequence length="528" mass="59301">MAPVLLGSKLDWKYETIPNNVSCLAYRKQQCRFSRGQCLGGSTSVNYMMYTRGNPKDFDDLNISGWAWEDVKPYFLKYEGLQDLEKLPKSSIPYHNTTGTMKVEFFTDSKNPWHPRIVEGFKQLKFPFNPDVNAQSKVGVTQVLGFVYDNLRMSTARGYLARDDVNRVLKVAKWTRCTGVIINDDNTAQGVTVIQGLFERKRKIYARKEVILSAGAIGTPQILMLSGIGPAEHLKEMNITVKADLPVGENMTDHLLPLVFVKVKDYSEIAENLNISGITSVKKLIQICNPISNCLTDVSAFMNSNCYDFENRQLRNDRAECEVATLQFIHAYIARFSISLDIFAKLFQRGTDLNDAVVNQLQALSWDYAFITVTPAILQPYSQGYVRLASTDPLATPAIFPNFLSDERDLEEMVRAITIIEHLMDTPPFKKQNASVVRLELPGCPDYSSDRVGYWRCYSRHMTHTVYHAVGTAALGRALDARLRVRGVRALRVADLSAAPRLPRANTAATAIAIGERAADFILEDNAK</sequence>
<proteinExistence type="inferred from homology"/>
<dbReference type="InterPro" id="IPR000172">
    <property type="entry name" value="GMC_OxRdtase_N"/>
</dbReference>
<keyword evidence="4" id="KW-0274">FAD</keyword>
<keyword evidence="3" id="KW-0285">Flavoprotein</keyword>
<accession>A0ABD0T530</accession>
<feature type="domain" description="Glucose-methanol-choline oxidoreductase N-terminal" evidence="5">
    <location>
        <begin position="215"/>
        <end position="229"/>
    </location>
</feature>
<dbReference type="PANTHER" id="PTHR11552">
    <property type="entry name" value="GLUCOSE-METHANOL-CHOLINE GMC OXIDOREDUCTASE"/>
    <property type="match status" value="1"/>
</dbReference>
<dbReference type="EMBL" id="JBEDNZ010000009">
    <property type="protein sequence ID" value="KAL0838463.1"/>
    <property type="molecule type" value="Genomic_DNA"/>
</dbReference>
<dbReference type="InterPro" id="IPR036188">
    <property type="entry name" value="FAD/NAD-bd_sf"/>
</dbReference>
<dbReference type="Proteomes" id="UP001549921">
    <property type="component" value="Unassembled WGS sequence"/>
</dbReference>
<evidence type="ECO:0000256" key="2">
    <source>
        <dbReference type="ARBA" id="ARBA00010790"/>
    </source>
</evidence>
<comment type="cofactor">
    <cofactor evidence="1">
        <name>FAD</name>
        <dbReference type="ChEBI" id="CHEBI:57692"/>
    </cofactor>
</comment>
<gene>
    <name evidence="6" type="ORF">ABMA28_016595</name>
</gene>
<protein>
    <recommendedName>
        <fullName evidence="5">Glucose-methanol-choline oxidoreductase N-terminal domain-containing protein</fullName>
    </recommendedName>
</protein>
<comment type="caution">
    <text evidence="6">The sequence shown here is derived from an EMBL/GenBank/DDBJ whole genome shotgun (WGS) entry which is preliminary data.</text>
</comment>
<dbReference type="Gene3D" id="3.30.560.10">
    <property type="entry name" value="Glucose Oxidase, domain 3"/>
    <property type="match status" value="1"/>
</dbReference>
<dbReference type="AlphaFoldDB" id="A0ABD0T530"/>
<organism evidence="6 7">
    <name type="scientific">Loxostege sticticalis</name>
    <name type="common">Beet webworm moth</name>
    <dbReference type="NCBI Taxonomy" id="481309"/>
    <lineage>
        <taxon>Eukaryota</taxon>
        <taxon>Metazoa</taxon>
        <taxon>Ecdysozoa</taxon>
        <taxon>Arthropoda</taxon>
        <taxon>Hexapoda</taxon>
        <taxon>Insecta</taxon>
        <taxon>Pterygota</taxon>
        <taxon>Neoptera</taxon>
        <taxon>Endopterygota</taxon>
        <taxon>Lepidoptera</taxon>
        <taxon>Glossata</taxon>
        <taxon>Ditrysia</taxon>
        <taxon>Pyraloidea</taxon>
        <taxon>Crambidae</taxon>
        <taxon>Pyraustinae</taxon>
        <taxon>Loxostege</taxon>
    </lineage>
</organism>
<comment type="similarity">
    <text evidence="2">Belongs to the GMC oxidoreductase family.</text>
</comment>
<evidence type="ECO:0000256" key="4">
    <source>
        <dbReference type="ARBA" id="ARBA00022827"/>
    </source>
</evidence>
<dbReference type="PROSITE" id="PS00624">
    <property type="entry name" value="GMC_OXRED_2"/>
    <property type="match status" value="1"/>
</dbReference>
<dbReference type="Gene3D" id="3.50.50.60">
    <property type="entry name" value="FAD/NAD(P)-binding domain"/>
    <property type="match status" value="1"/>
</dbReference>
<evidence type="ECO:0000256" key="1">
    <source>
        <dbReference type="ARBA" id="ARBA00001974"/>
    </source>
</evidence>
<evidence type="ECO:0000313" key="7">
    <source>
        <dbReference type="Proteomes" id="UP001549921"/>
    </source>
</evidence>
<dbReference type="SUPFAM" id="SSF51905">
    <property type="entry name" value="FAD/NAD(P)-binding domain"/>
    <property type="match status" value="1"/>
</dbReference>
<dbReference type="InterPro" id="IPR012132">
    <property type="entry name" value="GMC_OxRdtase"/>
</dbReference>
<name>A0ABD0T530_LOXSC</name>
<dbReference type="SUPFAM" id="SSF54373">
    <property type="entry name" value="FAD-linked reductases, C-terminal domain"/>
    <property type="match status" value="1"/>
</dbReference>
<evidence type="ECO:0000259" key="5">
    <source>
        <dbReference type="PROSITE" id="PS00624"/>
    </source>
</evidence>
<dbReference type="PANTHER" id="PTHR11552:SF147">
    <property type="entry name" value="CHOLINE DEHYDROGENASE, MITOCHONDRIAL"/>
    <property type="match status" value="1"/>
</dbReference>
<reference evidence="6 7" key="1">
    <citation type="submission" date="2024-06" db="EMBL/GenBank/DDBJ databases">
        <title>A chromosome-level genome assembly of beet webworm, Loxostege sticticalis.</title>
        <authorList>
            <person name="Zhang Y."/>
        </authorList>
    </citation>
    <scope>NUCLEOTIDE SEQUENCE [LARGE SCALE GENOMIC DNA]</scope>
    <source>
        <strain evidence="6">AQ028</strain>
        <tissue evidence="6">Male pupae</tissue>
    </source>
</reference>
<dbReference type="InterPro" id="IPR007867">
    <property type="entry name" value="GMC_OxRtase_C"/>
</dbReference>
<evidence type="ECO:0000313" key="6">
    <source>
        <dbReference type="EMBL" id="KAL0838463.1"/>
    </source>
</evidence>
<evidence type="ECO:0000256" key="3">
    <source>
        <dbReference type="ARBA" id="ARBA00022630"/>
    </source>
</evidence>
<dbReference type="PIRSF" id="PIRSF000137">
    <property type="entry name" value="Alcohol_oxidase"/>
    <property type="match status" value="1"/>
</dbReference>
<dbReference type="Pfam" id="PF00732">
    <property type="entry name" value="GMC_oxred_N"/>
    <property type="match status" value="1"/>
</dbReference>